<protein>
    <submittedName>
        <fullName evidence="3">DUF1648 domain-containing protein</fullName>
    </submittedName>
</protein>
<feature type="domain" description="DUF1648" evidence="2">
    <location>
        <begin position="3"/>
        <end position="48"/>
    </location>
</feature>
<name>A0A9D1YAY2_9FIRM</name>
<feature type="transmembrane region" description="Helical" evidence="1">
    <location>
        <begin position="35"/>
        <end position="58"/>
    </location>
</feature>
<proteinExistence type="predicted"/>
<evidence type="ECO:0000256" key="1">
    <source>
        <dbReference type="SAM" id="Phobius"/>
    </source>
</evidence>
<dbReference type="InterPro" id="IPR012867">
    <property type="entry name" value="DUF1648"/>
</dbReference>
<keyword evidence="1" id="KW-0812">Transmembrane</keyword>
<comment type="caution">
    <text evidence="3">The sequence shown here is derived from an EMBL/GenBank/DDBJ whole genome shotgun (WGS) entry which is preliminary data.</text>
</comment>
<keyword evidence="1" id="KW-0472">Membrane</keyword>
<evidence type="ECO:0000313" key="3">
    <source>
        <dbReference type="EMBL" id="HIY25575.1"/>
    </source>
</evidence>
<keyword evidence="1" id="KW-1133">Transmembrane helix</keyword>
<feature type="transmembrane region" description="Helical" evidence="1">
    <location>
        <begin position="70"/>
        <end position="98"/>
    </location>
</feature>
<accession>A0A9D1YAY2</accession>
<dbReference type="Proteomes" id="UP000823915">
    <property type="component" value="Unassembled WGS sequence"/>
</dbReference>
<reference evidence="3" key="2">
    <citation type="submission" date="2021-04" db="EMBL/GenBank/DDBJ databases">
        <authorList>
            <person name="Gilroy R."/>
        </authorList>
    </citation>
    <scope>NUCLEOTIDE SEQUENCE</scope>
    <source>
        <strain evidence="3">1282</strain>
    </source>
</reference>
<gene>
    <name evidence="3" type="ORF">H9838_00185</name>
</gene>
<dbReference type="Pfam" id="PF07853">
    <property type="entry name" value="DUF1648"/>
    <property type="match status" value="1"/>
</dbReference>
<sequence>MALAAVGFVLGLAALPFLPGDVPRQWNNGQVVATMPKLCLLLVPVIQLAVTMTVRTVLGAQVKKAPALTGVARVLSTVVAVVCLVLEACILLTAWGAALPVEGVLLGALVLGGLCVLAAPIACMLRDMKRGG</sequence>
<reference evidence="3" key="1">
    <citation type="journal article" date="2021" name="PeerJ">
        <title>Extensive microbial diversity within the chicken gut microbiome revealed by metagenomics and culture.</title>
        <authorList>
            <person name="Gilroy R."/>
            <person name="Ravi A."/>
            <person name="Getino M."/>
            <person name="Pursley I."/>
            <person name="Horton D.L."/>
            <person name="Alikhan N.F."/>
            <person name="Baker D."/>
            <person name="Gharbi K."/>
            <person name="Hall N."/>
            <person name="Watson M."/>
            <person name="Adriaenssens E.M."/>
            <person name="Foster-Nyarko E."/>
            <person name="Jarju S."/>
            <person name="Secka A."/>
            <person name="Antonio M."/>
            <person name="Oren A."/>
            <person name="Chaudhuri R.R."/>
            <person name="La Ragione R."/>
            <person name="Hildebrand F."/>
            <person name="Pallen M.J."/>
        </authorList>
    </citation>
    <scope>NUCLEOTIDE SEQUENCE</scope>
    <source>
        <strain evidence="3">1282</strain>
    </source>
</reference>
<dbReference type="AlphaFoldDB" id="A0A9D1YAY2"/>
<dbReference type="EMBL" id="DXDU01000005">
    <property type="protein sequence ID" value="HIY25575.1"/>
    <property type="molecule type" value="Genomic_DNA"/>
</dbReference>
<evidence type="ECO:0000259" key="2">
    <source>
        <dbReference type="Pfam" id="PF07853"/>
    </source>
</evidence>
<organism evidence="3 4">
    <name type="scientific">Candidatus Acutalibacter pullistercoris</name>
    <dbReference type="NCBI Taxonomy" id="2838418"/>
    <lineage>
        <taxon>Bacteria</taxon>
        <taxon>Bacillati</taxon>
        <taxon>Bacillota</taxon>
        <taxon>Clostridia</taxon>
        <taxon>Eubacteriales</taxon>
        <taxon>Acutalibacteraceae</taxon>
        <taxon>Acutalibacter</taxon>
    </lineage>
</organism>
<feature type="transmembrane region" description="Helical" evidence="1">
    <location>
        <begin position="104"/>
        <end position="125"/>
    </location>
</feature>
<evidence type="ECO:0000313" key="4">
    <source>
        <dbReference type="Proteomes" id="UP000823915"/>
    </source>
</evidence>